<feature type="transmembrane region" description="Helical" evidence="2">
    <location>
        <begin position="56"/>
        <end position="75"/>
    </location>
</feature>
<accession>A0A8J3ZGV4</accession>
<dbReference type="AlphaFoldDB" id="A0A8J3ZGV4"/>
<feature type="region of interest" description="Disordered" evidence="1">
    <location>
        <begin position="1"/>
        <end position="20"/>
    </location>
</feature>
<dbReference type="InterPro" id="IPR019692">
    <property type="entry name" value="CFP-6_PH"/>
</dbReference>
<dbReference type="EMBL" id="BOPG01000069">
    <property type="protein sequence ID" value="GIJ61650.1"/>
    <property type="molecule type" value="Genomic_DNA"/>
</dbReference>
<reference evidence="4" key="1">
    <citation type="submission" date="2021-01" db="EMBL/GenBank/DDBJ databases">
        <title>Whole genome shotgun sequence of Virgisporangium aurantiacum NBRC 16421.</title>
        <authorList>
            <person name="Komaki H."/>
            <person name="Tamura T."/>
        </authorList>
    </citation>
    <scope>NUCLEOTIDE SEQUENCE</scope>
    <source>
        <strain evidence="4">NBRC 16421</strain>
    </source>
</reference>
<dbReference type="Pfam" id="PF10756">
    <property type="entry name" value="bPH_6"/>
    <property type="match status" value="1"/>
</dbReference>
<organism evidence="4 5">
    <name type="scientific">Virgisporangium aurantiacum</name>
    <dbReference type="NCBI Taxonomy" id="175570"/>
    <lineage>
        <taxon>Bacteria</taxon>
        <taxon>Bacillati</taxon>
        <taxon>Actinomycetota</taxon>
        <taxon>Actinomycetes</taxon>
        <taxon>Micromonosporales</taxon>
        <taxon>Micromonosporaceae</taxon>
        <taxon>Virgisporangium</taxon>
    </lineage>
</organism>
<feature type="transmembrane region" description="Helical" evidence="2">
    <location>
        <begin position="33"/>
        <end position="50"/>
    </location>
</feature>
<evidence type="ECO:0000256" key="1">
    <source>
        <dbReference type="SAM" id="MobiDB-lite"/>
    </source>
</evidence>
<evidence type="ECO:0000313" key="5">
    <source>
        <dbReference type="Proteomes" id="UP000612585"/>
    </source>
</evidence>
<proteinExistence type="predicted"/>
<dbReference type="RefSeq" id="WP_239152378.1">
    <property type="nucleotide sequence ID" value="NZ_BOPG01000069.1"/>
</dbReference>
<sequence length="160" mass="17344">MDLRAPMPDPPPGESETPIPTEATWRVDMRLTVGKWAGAAIFVLAAAIGFRDPGQLIVVGIAAALLLVLGLRDVIAPVRLAAGPPGVTVVTGFAGRRLIPWEQIDRIRVDARRGMLLRSQVLELDAGDQLYFFSVNELNTPCDEVAGTLRAMSVRFLSER</sequence>
<protein>
    <recommendedName>
        <fullName evidence="3">Low molecular weight protein antigen 6 PH domain-containing protein</fullName>
    </recommendedName>
</protein>
<keyword evidence="2" id="KW-0812">Transmembrane</keyword>
<keyword evidence="2" id="KW-1133">Transmembrane helix</keyword>
<evidence type="ECO:0000259" key="3">
    <source>
        <dbReference type="Pfam" id="PF10756"/>
    </source>
</evidence>
<evidence type="ECO:0000256" key="2">
    <source>
        <dbReference type="SAM" id="Phobius"/>
    </source>
</evidence>
<comment type="caution">
    <text evidence="4">The sequence shown here is derived from an EMBL/GenBank/DDBJ whole genome shotgun (WGS) entry which is preliminary data.</text>
</comment>
<keyword evidence="2" id="KW-0472">Membrane</keyword>
<keyword evidence="5" id="KW-1185">Reference proteome</keyword>
<dbReference type="Proteomes" id="UP000612585">
    <property type="component" value="Unassembled WGS sequence"/>
</dbReference>
<name>A0A8J3ZGV4_9ACTN</name>
<feature type="domain" description="Low molecular weight protein antigen 6 PH" evidence="3">
    <location>
        <begin position="78"/>
        <end position="127"/>
    </location>
</feature>
<evidence type="ECO:0000313" key="4">
    <source>
        <dbReference type="EMBL" id="GIJ61650.1"/>
    </source>
</evidence>
<gene>
    <name evidence="4" type="ORF">Vau01_091660</name>
</gene>